<evidence type="ECO:0000313" key="2">
    <source>
        <dbReference type="Proteomes" id="UP000050416"/>
    </source>
</evidence>
<dbReference type="OrthoDB" id="6402481at2"/>
<dbReference type="PATRIC" id="fig|1305731.5.peg.3447"/>
<name>A0A0P7YFP1_9GAMM</name>
<dbReference type="EMBL" id="LJZQ01000007">
    <property type="protein sequence ID" value="KPQ29309.1"/>
    <property type="molecule type" value="Genomic_DNA"/>
</dbReference>
<comment type="caution">
    <text evidence="1">The sequence shown here is derived from an EMBL/GenBank/DDBJ whole genome shotgun (WGS) entry which is preliminary data.</text>
</comment>
<organism evidence="1 2">
    <name type="scientific">Marinobacter excellens HL-55</name>
    <dbReference type="NCBI Taxonomy" id="1305731"/>
    <lineage>
        <taxon>Bacteria</taxon>
        <taxon>Pseudomonadati</taxon>
        <taxon>Pseudomonadota</taxon>
        <taxon>Gammaproteobacteria</taxon>
        <taxon>Pseudomonadales</taxon>
        <taxon>Marinobacteraceae</taxon>
        <taxon>Marinobacter</taxon>
    </lineage>
</organism>
<gene>
    <name evidence="1" type="ORF">HLUCCX14_07225</name>
</gene>
<dbReference type="AlphaFoldDB" id="A0A0P7YFP1"/>
<proteinExistence type="predicted"/>
<dbReference type="Proteomes" id="UP000050416">
    <property type="component" value="Unassembled WGS sequence"/>
</dbReference>
<evidence type="ECO:0000313" key="1">
    <source>
        <dbReference type="EMBL" id="KPQ29309.1"/>
    </source>
</evidence>
<dbReference type="STRING" id="1305731.GCA_000934705_03702"/>
<accession>A0A0P7YFP1</accession>
<sequence length="368" mass="42364">MKAKFNFYSITEFGFYKRKKELPEFGELKEFLDDFSGWLKLQRSIENTLVENKSHSSKVNGNLYCEDFYECTKTNSYLITLWNEVSNDEGNVFAMSKSNKIGEGKISSKLGGNNEIIGLPSYYWILPDENLLVTVKFSFSYQAAHAIESYFKSYANSSSGFINHQNDKTAIGFTNGQKRASWFRFSFERLANKNEREKLLKNPEKVTALVRRFSIGKTATDERSKALRAMLDFRSKVSQLVTNGWVNKKDDQRGFTNRIDKVVKNAENYRVELETPFVAEEEVLEFMVNEFDKNFDESKWEKVGFKMKNSGMIWLGNTVIKCEKDLDISRSKDQLPTAVEITSAINKRREAILAALDKESSEKLAKTS</sequence>
<reference evidence="1 2" key="1">
    <citation type="submission" date="2015-09" db="EMBL/GenBank/DDBJ databases">
        <title>Identification and resolution of microdiversity through metagenomic sequencing of parallel consortia.</title>
        <authorList>
            <person name="Nelson W.C."/>
            <person name="Romine M.F."/>
            <person name="Lindemann S.R."/>
        </authorList>
    </citation>
    <scope>NUCLEOTIDE SEQUENCE [LARGE SCALE GENOMIC DNA]</scope>
    <source>
        <strain evidence="1">HL-55</strain>
    </source>
</reference>
<protein>
    <submittedName>
        <fullName evidence="1">Uncharacterized protein</fullName>
    </submittedName>
</protein>